<dbReference type="SUPFAM" id="SSF100895">
    <property type="entry name" value="Kazal-type serine protease inhibitors"/>
    <property type="match status" value="2"/>
</dbReference>
<reference evidence="2 3" key="1">
    <citation type="submission" date="2022-12" db="EMBL/GenBank/DDBJ databases">
        <title>Chromosome-level genome of Tegillarca granosa.</title>
        <authorList>
            <person name="Kim J."/>
        </authorList>
    </citation>
    <scope>NUCLEOTIDE SEQUENCE [LARGE SCALE GENOMIC DNA]</scope>
    <source>
        <strain evidence="2">Teg-2019</strain>
        <tissue evidence="2">Adductor muscle</tissue>
    </source>
</reference>
<accession>A0ABQ9FCQ5</accession>
<dbReference type="PROSITE" id="PS00282">
    <property type="entry name" value="KAZAL_1"/>
    <property type="match status" value="2"/>
</dbReference>
<dbReference type="InterPro" id="IPR002350">
    <property type="entry name" value="Kazal_dom"/>
</dbReference>
<feature type="domain" description="Kazal-like" evidence="1">
    <location>
        <begin position="84"/>
        <end position="133"/>
    </location>
</feature>
<dbReference type="InterPro" id="IPR053265">
    <property type="entry name" value="Serpin"/>
</dbReference>
<comment type="caution">
    <text evidence="2">The sequence shown here is derived from an EMBL/GenBank/DDBJ whole genome shotgun (WGS) entry which is preliminary data.</text>
</comment>
<dbReference type="PANTHER" id="PTHR21131:SF0">
    <property type="entry name" value="GEO10195P1-RELATED"/>
    <property type="match status" value="1"/>
</dbReference>
<dbReference type="Proteomes" id="UP001217089">
    <property type="component" value="Unassembled WGS sequence"/>
</dbReference>
<dbReference type="Gene3D" id="3.30.60.30">
    <property type="match status" value="3"/>
</dbReference>
<evidence type="ECO:0000313" key="3">
    <source>
        <dbReference type="Proteomes" id="UP001217089"/>
    </source>
</evidence>
<feature type="domain" description="Kazal-like" evidence="1">
    <location>
        <begin position="1"/>
        <end position="54"/>
    </location>
</feature>
<dbReference type="CDD" id="cd00104">
    <property type="entry name" value="KAZAL_FS"/>
    <property type="match status" value="1"/>
</dbReference>
<organism evidence="2 3">
    <name type="scientific">Tegillarca granosa</name>
    <name type="common">Malaysian cockle</name>
    <name type="synonym">Anadara granosa</name>
    <dbReference type="NCBI Taxonomy" id="220873"/>
    <lineage>
        <taxon>Eukaryota</taxon>
        <taxon>Metazoa</taxon>
        <taxon>Spiralia</taxon>
        <taxon>Lophotrochozoa</taxon>
        <taxon>Mollusca</taxon>
        <taxon>Bivalvia</taxon>
        <taxon>Autobranchia</taxon>
        <taxon>Pteriomorphia</taxon>
        <taxon>Arcoida</taxon>
        <taxon>Arcoidea</taxon>
        <taxon>Arcidae</taxon>
        <taxon>Tegillarca</taxon>
    </lineage>
</organism>
<sequence length="133" mass="14916">MSIGCHHKCPCDPCACTREYKPVCGRDGNTYNNICMARCKKVPVKCKKACPCPKRRNSHACSILRPVCGVNGKTYRHASIAKRKGVKIACKRRCPCKKKLCKCTKEYNPVCGVNGKTYGNRCMADCKYDIFNK</sequence>
<dbReference type="Pfam" id="PF00050">
    <property type="entry name" value="Kazal_1"/>
    <property type="match status" value="2"/>
</dbReference>
<name>A0ABQ9FCQ5_TEGGR</name>
<gene>
    <name evidence="2" type="ORF">KUTeg_007254</name>
</gene>
<evidence type="ECO:0000259" key="1">
    <source>
        <dbReference type="PROSITE" id="PS51465"/>
    </source>
</evidence>
<dbReference type="PANTHER" id="PTHR21131">
    <property type="entry name" value="SERINE-TYPE ENDOPEPTIDASE INHIBITOR"/>
    <property type="match status" value="1"/>
</dbReference>
<dbReference type="InterPro" id="IPR036058">
    <property type="entry name" value="Kazal_dom_sf"/>
</dbReference>
<dbReference type="PROSITE" id="PS51465">
    <property type="entry name" value="KAZAL_2"/>
    <property type="match status" value="2"/>
</dbReference>
<evidence type="ECO:0000313" key="2">
    <source>
        <dbReference type="EMBL" id="KAJ8315104.1"/>
    </source>
</evidence>
<dbReference type="EMBL" id="JARBDR010000337">
    <property type="protein sequence ID" value="KAJ8315104.1"/>
    <property type="molecule type" value="Genomic_DNA"/>
</dbReference>
<keyword evidence="3" id="KW-1185">Reference proteome</keyword>
<protein>
    <recommendedName>
        <fullName evidence="1">Kazal-like domain-containing protein</fullName>
    </recommendedName>
</protein>
<proteinExistence type="predicted"/>
<dbReference type="SMART" id="SM00280">
    <property type="entry name" value="KAZAL"/>
    <property type="match status" value="3"/>
</dbReference>